<dbReference type="Gene3D" id="2.40.320.10">
    <property type="entry name" value="Hypothetical Protein Pfu-838710-001"/>
    <property type="match status" value="1"/>
</dbReference>
<organism evidence="1 2">
    <name type="scientific">candidate division WS6 bacterium GW2011_GWC1_36_11</name>
    <dbReference type="NCBI Taxonomy" id="1619090"/>
    <lineage>
        <taxon>Bacteria</taxon>
        <taxon>Candidatus Dojkabacteria</taxon>
    </lineage>
</organism>
<protein>
    <recommendedName>
        <fullName evidence="3">CYTH domain-containing protein</fullName>
    </recommendedName>
</protein>
<sequence>MFSRLGIEKQIKWKRTRHTFSSDGITIQLGDNVGYGYIIELEIMSSVESKDESIEVLKKKLSNLKIPLTSKEEFKASYENYKNNWKTLLSK</sequence>
<dbReference type="SUPFAM" id="SSF55154">
    <property type="entry name" value="CYTH-like phosphatases"/>
    <property type="match status" value="1"/>
</dbReference>
<dbReference type="InterPro" id="IPR033469">
    <property type="entry name" value="CYTH-like_dom_sf"/>
</dbReference>
<proteinExistence type="predicted"/>
<accession>A0A0G0DFL8</accession>
<reference evidence="1 2" key="1">
    <citation type="journal article" date="2015" name="Nature">
        <title>rRNA introns, odd ribosomes, and small enigmatic genomes across a large radiation of phyla.</title>
        <authorList>
            <person name="Brown C.T."/>
            <person name="Hug L.A."/>
            <person name="Thomas B.C."/>
            <person name="Sharon I."/>
            <person name="Castelle C.J."/>
            <person name="Singh A."/>
            <person name="Wilkins M.J."/>
            <person name="Williams K.H."/>
            <person name="Banfield J.F."/>
        </authorList>
    </citation>
    <scope>NUCLEOTIDE SEQUENCE [LARGE SCALE GENOMIC DNA]</scope>
</reference>
<dbReference type="AlphaFoldDB" id="A0A0G0DFL8"/>
<name>A0A0G0DFL8_9BACT</name>
<evidence type="ECO:0000313" key="2">
    <source>
        <dbReference type="Proteomes" id="UP000034140"/>
    </source>
</evidence>
<evidence type="ECO:0008006" key="3">
    <source>
        <dbReference type="Google" id="ProtNLM"/>
    </source>
</evidence>
<dbReference type="Proteomes" id="UP000034140">
    <property type="component" value="Unassembled WGS sequence"/>
</dbReference>
<comment type="caution">
    <text evidence="1">The sequence shown here is derived from an EMBL/GenBank/DDBJ whole genome shotgun (WGS) entry which is preliminary data.</text>
</comment>
<gene>
    <name evidence="1" type="ORF">UR96_C0019G0017</name>
</gene>
<evidence type="ECO:0000313" key="1">
    <source>
        <dbReference type="EMBL" id="KKP92223.1"/>
    </source>
</evidence>
<dbReference type="EMBL" id="LBRE01000019">
    <property type="protein sequence ID" value="KKP92223.1"/>
    <property type="molecule type" value="Genomic_DNA"/>
</dbReference>